<evidence type="ECO:0000256" key="5">
    <source>
        <dbReference type="ARBA" id="ARBA00023204"/>
    </source>
</evidence>
<dbReference type="GO" id="GO:0016787">
    <property type="term" value="F:hydrolase activity"/>
    <property type="evidence" value="ECO:0007669"/>
    <property type="project" value="UniProtKB-KW"/>
</dbReference>
<reference evidence="9 10" key="1">
    <citation type="submission" date="2017-02" db="EMBL/GenBank/DDBJ databases">
        <title>Whole genome shotgun sequence of Pantoea agglomerans strain AS1 isolated from a cycad, Zamia floridana in Central Florida, USA.</title>
        <authorList>
            <person name="Lata P."/>
            <person name="Govindarajan S."/>
            <person name="Qi F."/>
            <person name="Li J.-L."/>
            <person name="Maurya S.K."/>
            <person name="Sahoo M.K."/>
        </authorList>
    </citation>
    <scope>NUCLEOTIDE SEQUENCE [LARGE SCALE GENOMIC DNA]</scope>
    <source>
        <strain evidence="9 10">AS1</strain>
    </source>
</reference>
<feature type="domain" description="Peptidase S24/S26A/S26B/S26C" evidence="8">
    <location>
        <begin position="16"/>
        <end position="131"/>
    </location>
</feature>
<dbReference type="InterPro" id="IPR006197">
    <property type="entry name" value="Peptidase_S24_LexA"/>
</dbReference>
<evidence type="ECO:0000256" key="3">
    <source>
        <dbReference type="ARBA" id="ARBA00022801"/>
    </source>
</evidence>
<protein>
    <submittedName>
        <fullName evidence="9">DNA polymerase V</fullName>
    </submittedName>
</protein>
<dbReference type="GO" id="GO:0006355">
    <property type="term" value="P:regulation of DNA-templated transcription"/>
    <property type="evidence" value="ECO:0007669"/>
    <property type="project" value="InterPro"/>
</dbReference>
<evidence type="ECO:0000256" key="4">
    <source>
        <dbReference type="ARBA" id="ARBA00022813"/>
    </source>
</evidence>
<dbReference type="InterPro" id="IPR036286">
    <property type="entry name" value="LexA/Signal_pep-like_sf"/>
</dbReference>
<dbReference type="NCBIfam" id="NF007621">
    <property type="entry name" value="PRK10276.1"/>
    <property type="match status" value="1"/>
</dbReference>
<dbReference type="EMBL" id="MWUE01000027">
    <property type="protein sequence ID" value="OQP31379.1"/>
    <property type="molecule type" value="Genomic_DNA"/>
</dbReference>
<dbReference type="CDD" id="cd06529">
    <property type="entry name" value="S24_LexA-like"/>
    <property type="match status" value="1"/>
</dbReference>
<dbReference type="GO" id="GO:0009432">
    <property type="term" value="P:SOS response"/>
    <property type="evidence" value="ECO:0007669"/>
    <property type="project" value="UniProtKB-KW"/>
</dbReference>
<name>A0A1V9DBZ5_9GAMM</name>
<keyword evidence="3 7" id="KW-0378">Hydrolase</keyword>
<dbReference type="InterPro" id="IPR015927">
    <property type="entry name" value="Peptidase_S24_S26A/B/C"/>
</dbReference>
<evidence type="ECO:0000259" key="8">
    <source>
        <dbReference type="Pfam" id="PF00717"/>
    </source>
</evidence>
<evidence type="ECO:0000256" key="1">
    <source>
        <dbReference type="ARBA" id="ARBA00007484"/>
    </source>
</evidence>
<dbReference type="PANTHER" id="PTHR33516:SF2">
    <property type="entry name" value="LEXA REPRESSOR-RELATED"/>
    <property type="match status" value="1"/>
</dbReference>
<organism evidence="9 10">
    <name type="scientific">Pantoea latae</name>
    <dbReference type="NCBI Taxonomy" id="1964541"/>
    <lineage>
        <taxon>Bacteria</taxon>
        <taxon>Pseudomonadati</taxon>
        <taxon>Pseudomonadota</taxon>
        <taxon>Gammaproteobacteria</taxon>
        <taxon>Enterobacterales</taxon>
        <taxon>Erwiniaceae</taxon>
        <taxon>Pantoea</taxon>
    </lineage>
</organism>
<keyword evidence="4 7" id="KW-0068">Autocatalytic cleavage</keyword>
<accession>A0A1V9DBZ5</accession>
<dbReference type="InterPro" id="IPR050077">
    <property type="entry name" value="LexA_repressor"/>
</dbReference>
<dbReference type="Pfam" id="PF00717">
    <property type="entry name" value="Peptidase_S24"/>
    <property type="match status" value="1"/>
</dbReference>
<evidence type="ECO:0000313" key="10">
    <source>
        <dbReference type="Proteomes" id="UP000192769"/>
    </source>
</evidence>
<keyword evidence="10" id="KW-1185">Reference proteome</keyword>
<dbReference type="PRINTS" id="PR00726">
    <property type="entry name" value="LEXASERPTASE"/>
</dbReference>
<dbReference type="Proteomes" id="UP000192769">
    <property type="component" value="Unassembled WGS sequence"/>
</dbReference>
<evidence type="ECO:0000313" key="9">
    <source>
        <dbReference type="EMBL" id="OQP31379.1"/>
    </source>
</evidence>
<dbReference type="PANTHER" id="PTHR33516">
    <property type="entry name" value="LEXA REPRESSOR"/>
    <property type="match status" value="1"/>
</dbReference>
<dbReference type="GO" id="GO:0006281">
    <property type="term" value="P:DNA repair"/>
    <property type="evidence" value="ECO:0007669"/>
    <property type="project" value="UniProtKB-KW"/>
</dbReference>
<dbReference type="AlphaFoldDB" id="A0A1V9DBZ5"/>
<keyword evidence="2" id="KW-0227">DNA damage</keyword>
<dbReference type="OrthoDB" id="9787787at2"/>
<evidence type="ECO:0000256" key="7">
    <source>
        <dbReference type="RuleBase" id="RU003991"/>
    </source>
</evidence>
<keyword evidence="6" id="KW-0742">SOS response</keyword>
<proteinExistence type="inferred from homology"/>
<comment type="caution">
    <text evidence="9">The sequence shown here is derived from an EMBL/GenBank/DDBJ whole genome shotgun (WGS) entry which is preliminary data.</text>
</comment>
<evidence type="ECO:0000256" key="2">
    <source>
        <dbReference type="ARBA" id="ARBA00022763"/>
    </source>
</evidence>
<dbReference type="SUPFAM" id="SSF51306">
    <property type="entry name" value="LexA/Signal peptidase"/>
    <property type="match status" value="1"/>
</dbReference>
<sequence>MKLYRPAEVRDLLPLPLYIERVPCGFPSPAQDYIEKRIDLNDLMVQHPSATYFLRVSGDSMIDAGICEGDMIVVDSSLTAKHGDIIVAAIDGEFTIKQLRIHPSILLMPANSKHSPIPINTPDGLQVFGVVTYVIKSTH</sequence>
<dbReference type="GO" id="GO:0003677">
    <property type="term" value="F:DNA binding"/>
    <property type="evidence" value="ECO:0007669"/>
    <property type="project" value="InterPro"/>
</dbReference>
<dbReference type="Gene3D" id="2.10.109.10">
    <property type="entry name" value="Umud Fragment, subunit A"/>
    <property type="match status" value="1"/>
</dbReference>
<evidence type="ECO:0000256" key="6">
    <source>
        <dbReference type="ARBA" id="ARBA00023236"/>
    </source>
</evidence>
<dbReference type="InterPro" id="IPR039418">
    <property type="entry name" value="LexA-like"/>
</dbReference>
<keyword evidence="5" id="KW-0234">DNA repair</keyword>
<dbReference type="RefSeq" id="WP_081141069.1">
    <property type="nucleotide sequence ID" value="NZ_MWUE01000027.1"/>
</dbReference>
<gene>
    <name evidence="9" type="ORF">B2J69_18345</name>
</gene>
<comment type="similarity">
    <text evidence="1 7">Belongs to the peptidase S24 family.</text>
</comment>